<feature type="chain" id="PRO_5032891653" description="Outer membrane lipoprotein-sorting protein" evidence="2">
    <location>
        <begin position="19"/>
        <end position="225"/>
    </location>
</feature>
<dbReference type="RefSeq" id="WP_183636150.1">
    <property type="nucleotide sequence ID" value="NZ_BAABLE010000005.1"/>
</dbReference>
<feature type="region of interest" description="Disordered" evidence="1">
    <location>
        <begin position="58"/>
        <end position="82"/>
    </location>
</feature>
<organism evidence="3 4">
    <name type="scientific">Niveibacterium umoris</name>
    <dbReference type="NCBI Taxonomy" id="1193620"/>
    <lineage>
        <taxon>Bacteria</taxon>
        <taxon>Pseudomonadati</taxon>
        <taxon>Pseudomonadota</taxon>
        <taxon>Betaproteobacteria</taxon>
        <taxon>Rhodocyclales</taxon>
        <taxon>Rhodocyclaceae</taxon>
        <taxon>Niveibacterium</taxon>
    </lineage>
</organism>
<reference evidence="3 4" key="1">
    <citation type="submission" date="2020-08" db="EMBL/GenBank/DDBJ databases">
        <title>Genomic Encyclopedia of Type Strains, Phase IV (KMG-IV): sequencing the most valuable type-strain genomes for metagenomic binning, comparative biology and taxonomic classification.</title>
        <authorList>
            <person name="Goeker M."/>
        </authorList>
    </citation>
    <scope>NUCLEOTIDE SEQUENCE [LARGE SCALE GENOMIC DNA]</scope>
    <source>
        <strain evidence="3 4">DSM 106739</strain>
    </source>
</reference>
<dbReference type="Proteomes" id="UP000561045">
    <property type="component" value="Unassembled WGS sequence"/>
</dbReference>
<dbReference type="EMBL" id="JACIET010000002">
    <property type="protein sequence ID" value="MBB4014273.1"/>
    <property type="molecule type" value="Genomic_DNA"/>
</dbReference>
<comment type="caution">
    <text evidence="3">The sequence shown here is derived from an EMBL/GenBank/DDBJ whole genome shotgun (WGS) entry which is preliminary data.</text>
</comment>
<keyword evidence="4" id="KW-1185">Reference proteome</keyword>
<keyword evidence="2" id="KW-0732">Signal</keyword>
<evidence type="ECO:0008006" key="5">
    <source>
        <dbReference type="Google" id="ProtNLM"/>
    </source>
</evidence>
<name>A0A840BNR4_9RHOO</name>
<evidence type="ECO:0000313" key="3">
    <source>
        <dbReference type="EMBL" id="MBB4014273.1"/>
    </source>
</evidence>
<evidence type="ECO:0000313" key="4">
    <source>
        <dbReference type="Proteomes" id="UP000561045"/>
    </source>
</evidence>
<protein>
    <recommendedName>
        <fullName evidence="5">Outer membrane lipoprotein-sorting protein</fullName>
    </recommendedName>
</protein>
<feature type="signal peptide" evidence="2">
    <location>
        <begin position="1"/>
        <end position="18"/>
    </location>
</feature>
<dbReference type="AlphaFoldDB" id="A0A840BNR4"/>
<proteinExistence type="predicted"/>
<evidence type="ECO:0000256" key="2">
    <source>
        <dbReference type="SAM" id="SignalP"/>
    </source>
</evidence>
<sequence>MLCALFGALPLWAIAAPAAPLVATVQVESRWVTADGVEKTTRFVERLVRSDNHVWTERIKPAGTPSATPDEHGQPGETHLHPSDLAGAAKLVARDKQGQVTLSFVRADLKTRVDLSPRDFDAVGFDGKWDSAWSLIDPALISRLAPSARASDVAGARWYERHARGEYMRVLWSADLALALRVESGRDDGSQRTRTVVTIAPAGQTAQPWNALASYSRKDYTDLLD</sequence>
<gene>
    <name evidence="3" type="ORF">GGR36_003619</name>
</gene>
<evidence type="ECO:0000256" key="1">
    <source>
        <dbReference type="SAM" id="MobiDB-lite"/>
    </source>
</evidence>
<feature type="compositionally biased region" description="Basic and acidic residues" evidence="1">
    <location>
        <begin position="69"/>
        <end position="82"/>
    </location>
</feature>
<accession>A0A840BNR4</accession>